<accession>N1U424</accession>
<gene>
    <name evidence="2" type="ORF">LEP1GSC043_0953</name>
</gene>
<keyword evidence="1" id="KW-1133">Transmembrane helix</keyword>
<organism evidence="2 3">
    <name type="scientific">Leptospira weilii str. Ecochallenge</name>
    <dbReference type="NCBI Taxonomy" id="1049986"/>
    <lineage>
        <taxon>Bacteria</taxon>
        <taxon>Pseudomonadati</taxon>
        <taxon>Spirochaetota</taxon>
        <taxon>Spirochaetia</taxon>
        <taxon>Leptospirales</taxon>
        <taxon>Leptospiraceae</taxon>
        <taxon>Leptospira</taxon>
    </lineage>
</organism>
<comment type="caution">
    <text evidence="2">The sequence shown here is derived from an EMBL/GenBank/DDBJ whole genome shotgun (WGS) entry which is preliminary data.</text>
</comment>
<sequence>MNPTFILLLSAIFLVLLLVWWNQDRLIFFPEKLPKNFVFR</sequence>
<evidence type="ECO:0000313" key="2">
    <source>
        <dbReference type="EMBL" id="EMY12669.1"/>
    </source>
</evidence>
<evidence type="ECO:0000256" key="1">
    <source>
        <dbReference type="SAM" id="Phobius"/>
    </source>
</evidence>
<dbReference type="AlphaFoldDB" id="N1U424"/>
<dbReference type="Proteomes" id="UP000012249">
    <property type="component" value="Unassembled WGS sequence"/>
</dbReference>
<name>N1U424_9LEPT</name>
<feature type="non-terminal residue" evidence="2">
    <location>
        <position position="40"/>
    </location>
</feature>
<dbReference type="EMBL" id="AHMI02000283">
    <property type="protein sequence ID" value="EMY12669.1"/>
    <property type="molecule type" value="Genomic_DNA"/>
</dbReference>
<keyword evidence="1" id="KW-0472">Membrane</keyword>
<feature type="transmembrane region" description="Helical" evidence="1">
    <location>
        <begin position="6"/>
        <end position="22"/>
    </location>
</feature>
<protein>
    <submittedName>
        <fullName evidence="2">Uncharacterized protein</fullName>
    </submittedName>
</protein>
<reference evidence="2 3" key="1">
    <citation type="submission" date="2013-02" db="EMBL/GenBank/DDBJ databases">
        <authorList>
            <person name="Harkins D.M."/>
            <person name="Durkin A.S."/>
            <person name="Brinkac L.M."/>
            <person name="Haft D.H."/>
            <person name="Selengut J.D."/>
            <person name="Sanka R."/>
            <person name="DePew J."/>
            <person name="Purushe J."/>
            <person name="Haake D.A."/>
            <person name="Matsunaga J."/>
            <person name="Vinetz J.M."/>
            <person name="Sutton G.G."/>
            <person name="Nierman W.C."/>
            <person name="Fouts D.E."/>
        </authorList>
    </citation>
    <scope>NUCLEOTIDE SEQUENCE [LARGE SCALE GENOMIC DNA]</scope>
    <source>
        <strain evidence="2 3">Ecochallenge</strain>
    </source>
</reference>
<evidence type="ECO:0000313" key="3">
    <source>
        <dbReference type="Proteomes" id="UP000012249"/>
    </source>
</evidence>
<proteinExistence type="predicted"/>
<keyword evidence="1" id="KW-0812">Transmembrane</keyword>